<dbReference type="AlphaFoldDB" id="A0A1I6KJ31"/>
<dbReference type="PANTHER" id="PTHR43017">
    <property type="entry name" value="GALACTOSIDE O-ACETYLTRANSFERASE"/>
    <property type="match status" value="1"/>
</dbReference>
<dbReference type="STRING" id="37658.SAMN05661086_02460"/>
<evidence type="ECO:0000313" key="6">
    <source>
        <dbReference type="EMBL" id="SFR91249.1"/>
    </source>
</evidence>
<dbReference type="Proteomes" id="UP000199659">
    <property type="component" value="Unassembled WGS sequence"/>
</dbReference>
<dbReference type="GO" id="GO:0008870">
    <property type="term" value="F:galactoside O-acetyltransferase activity"/>
    <property type="evidence" value="ECO:0007669"/>
    <property type="project" value="TreeGrafter"/>
</dbReference>
<evidence type="ECO:0000256" key="2">
    <source>
        <dbReference type="ARBA" id="ARBA00022679"/>
    </source>
</evidence>
<dbReference type="Gene3D" id="2.160.10.10">
    <property type="entry name" value="Hexapeptide repeat proteins"/>
    <property type="match status" value="1"/>
</dbReference>
<sequence length="196" mass="21719">MEFKEILNTSKMYDDMSKKSNEVRNRAYMLSKQYNACTDDHEREKILDQLFFKHGKNVRFENGFFCEYGINISIGNDFFGNFDCLIFDCASVTIGNNVLFGPRVGIFCGNHATHPEERLKKGCYSKPVVVGDNVWIGAGSIVTQGVTIGNNSIIGAGSVVTKSIPCDVIAAGNPCKVIRAITEADRTGYNGEEYML</sequence>
<dbReference type="SUPFAM" id="SSF51161">
    <property type="entry name" value="Trimeric LpxA-like enzymes"/>
    <property type="match status" value="1"/>
</dbReference>
<dbReference type="InterPro" id="IPR011004">
    <property type="entry name" value="Trimer_LpxA-like_sf"/>
</dbReference>
<gene>
    <name evidence="6" type="ORF">SAMN05661086_02460</name>
</gene>
<dbReference type="InterPro" id="IPR018357">
    <property type="entry name" value="Hexapep_transf_CS"/>
</dbReference>
<dbReference type="PANTHER" id="PTHR43017:SF1">
    <property type="entry name" value="ACETYLTRANSFERASE YJL218W-RELATED"/>
    <property type="match status" value="1"/>
</dbReference>
<evidence type="ECO:0000256" key="5">
    <source>
        <dbReference type="RuleBase" id="RU367021"/>
    </source>
</evidence>
<dbReference type="InterPro" id="IPR039369">
    <property type="entry name" value="LacA-like"/>
</dbReference>
<dbReference type="CDD" id="cd03357">
    <property type="entry name" value="LbH_MAT_GAT"/>
    <property type="match status" value="1"/>
</dbReference>
<dbReference type="RefSeq" id="WP_092561200.1">
    <property type="nucleotide sequence ID" value="NZ_FOYZ01000009.1"/>
</dbReference>
<reference evidence="6 7" key="1">
    <citation type="submission" date="2016-10" db="EMBL/GenBank/DDBJ databases">
        <authorList>
            <person name="de Groot N.N."/>
        </authorList>
    </citation>
    <scope>NUCLEOTIDE SEQUENCE [LARGE SCALE GENOMIC DNA]</scope>
    <source>
        <strain evidence="6 7">743A</strain>
    </source>
</reference>
<protein>
    <recommendedName>
        <fullName evidence="5">Acetyltransferase</fullName>
        <ecNumber evidence="5">2.3.1.-</ecNumber>
    </recommendedName>
</protein>
<evidence type="ECO:0000313" key="7">
    <source>
        <dbReference type="Proteomes" id="UP000199659"/>
    </source>
</evidence>
<keyword evidence="2 5" id="KW-0808">Transferase</keyword>
<dbReference type="EC" id="2.3.1.-" evidence="5"/>
<organism evidence="6 7">
    <name type="scientific">Anaeromicropila populeti</name>
    <dbReference type="NCBI Taxonomy" id="37658"/>
    <lineage>
        <taxon>Bacteria</taxon>
        <taxon>Bacillati</taxon>
        <taxon>Bacillota</taxon>
        <taxon>Clostridia</taxon>
        <taxon>Lachnospirales</taxon>
        <taxon>Lachnospiraceae</taxon>
        <taxon>Anaeromicropila</taxon>
    </lineage>
</organism>
<name>A0A1I6KJ31_9FIRM</name>
<dbReference type="PROSITE" id="PS00101">
    <property type="entry name" value="HEXAPEP_TRANSFERASES"/>
    <property type="match status" value="1"/>
</dbReference>
<keyword evidence="3" id="KW-0677">Repeat</keyword>
<keyword evidence="7" id="KW-1185">Reference proteome</keyword>
<keyword evidence="4 5" id="KW-0012">Acyltransferase</keyword>
<proteinExistence type="inferred from homology"/>
<comment type="similarity">
    <text evidence="1 5">Belongs to the transferase hexapeptide repeat family.</text>
</comment>
<dbReference type="InterPro" id="IPR001451">
    <property type="entry name" value="Hexapep"/>
</dbReference>
<dbReference type="EMBL" id="FOYZ01000009">
    <property type="protein sequence ID" value="SFR91249.1"/>
    <property type="molecule type" value="Genomic_DNA"/>
</dbReference>
<dbReference type="FunFam" id="2.160.10.10:FF:000025">
    <property type="entry name" value="Hexapeptide-repeat containing-acetyltransferase"/>
    <property type="match status" value="1"/>
</dbReference>
<accession>A0A1I6KJ31</accession>
<evidence type="ECO:0000256" key="1">
    <source>
        <dbReference type="ARBA" id="ARBA00007274"/>
    </source>
</evidence>
<dbReference type="OrthoDB" id="9801697at2"/>
<evidence type="ECO:0000256" key="3">
    <source>
        <dbReference type="ARBA" id="ARBA00022737"/>
    </source>
</evidence>
<dbReference type="Pfam" id="PF00132">
    <property type="entry name" value="Hexapep"/>
    <property type="match status" value="1"/>
</dbReference>
<evidence type="ECO:0000256" key="4">
    <source>
        <dbReference type="ARBA" id="ARBA00023315"/>
    </source>
</evidence>